<dbReference type="Proteomes" id="UP001500618">
    <property type="component" value="Unassembled WGS sequence"/>
</dbReference>
<dbReference type="Pfam" id="PF00578">
    <property type="entry name" value="AhpC-TSA"/>
    <property type="match status" value="1"/>
</dbReference>
<protein>
    <recommendedName>
        <fullName evidence="1">Thioredoxin domain-containing protein</fullName>
    </recommendedName>
</protein>
<accession>A0ABN2J8Z6</accession>
<organism evidence="2 3">
    <name type="scientific">Fodinicola feengrottensis</name>
    <dbReference type="NCBI Taxonomy" id="435914"/>
    <lineage>
        <taxon>Bacteria</taxon>
        <taxon>Bacillati</taxon>
        <taxon>Actinomycetota</taxon>
        <taxon>Actinomycetes</taxon>
        <taxon>Mycobacteriales</taxon>
        <taxon>Fodinicola</taxon>
    </lineage>
</organism>
<keyword evidence="3" id="KW-1185">Reference proteome</keyword>
<dbReference type="EMBL" id="BAAANY010000045">
    <property type="protein sequence ID" value="GAA1720396.1"/>
    <property type="molecule type" value="Genomic_DNA"/>
</dbReference>
<dbReference type="RefSeq" id="WP_344315270.1">
    <property type="nucleotide sequence ID" value="NZ_BAAANY010000045.1"/>
</dbReference>
<gene>
    <name evidence="2" type="ORF">GCM10009765_80750</name>
</gene>
<evidence type="ECO:0000313" key="2">
    <source>
        <dbReference type="EMBL" id="GAA1720396.1"/>
    </source>
</evidence>
<evidence type="ECO:0000313" key="3">
    <source>
        <dbReference type="Proteomes" id="UP001500618"/>
    </source>
</evidence>
<feature type="domain" description="Thioredoxin" evidence="1">
    <location>
        <begin position="37"/>
        <end position="190"/>
    </location>
</feature>
<dbReference type="InterPro" id="IPR000866">
    <property type="entry name" value="AhpC/TSA"/>
</dbReference>
<dbReference type="Gene3D" id="3.40.30.10">
    <property type="entry name" value="Glutaredoxin"/>
    <property type="match status" value="1"/>
</dbReference>
<dbReference type="SUPFAM" id="SSF52833">
    <property type="entry name" value="Thioredoxin-like"/>
    <property type="match status" value="1"/>
</dbReference>
<proteinExistence type="predicted"/>
<name>A0ABN2J8Z6_9ACTN</name>
<dbReference type="PROSITE" id="PS51352">
    <property type="entry name" value="THIOREDOXIN_2"/>
    <property type="match status" value="1"/>
</dbReference>
<dbReference type="InterPro" id="IPR036249">
    <property type="entry name" value="Thioredoxin-like_sf"/>
</dbReference>
<comment type="caution">
    <text evidence="2">The sequence shown here is derived from an EMBL/GenBank/DDBJ whole genome shotgun (WGS) entry which is preliminary data.</text>
</comment>
<sequence>MVVLALVTVVAGLYGVYRAASGGGDPVAQFPYTVGKPGVGSLAPAFSLASTTGATQTLAALRGKTVLLYFQEGLSCQPCFDQLTDLERNITQVHAAGIDQVVSITTDPVDLLTQKTRDMHLTTPVLSDSNLTASQAYQANQYGMMGASRYGHSFVLISPDGTIRWRADYGGAPKYTMFVPTANLLADLRAGTRK</sequence>
<dbReference type="InterPro" id="IPR013766">
    <property type="entry name" value="Thioredoxin_domain"/>
</dbReference>
<reference evidence="3" key="1">
    <citation type="journal article" date="2019" name="Int. J. Syst. Evol. Microbiol.">
        <title>The Global Catalogue of Microorganisms (GCM) 10K type strain sequencing project: providing services to taxonomists for standard genome sequencing and annotation.</title>
        <authorList>
            <consortium name="The Broad Institute Genomics Platform"/>
            <consortium name="The Broad Institute Genome Sequencing Center for Infectious Disease"/>
            <person name="Wu L."/>
            <person name="Ma J."/>
        </authorList>
    </citation>
    <scope>NUCLEOTIDE SEQUENCE [LARGE SCALE GENOMIC DNA]</scope>
    <source>
        <strain evidence="3">JCM 14718</strain>
    </source>
</reference>
<evidence type="ECO:0000259" key="1">
    <source>
        <dbReference type="PROSITE" id="PS51352"/>
    </source>
</evidence>